<reference evidence="1 2" key="1">
    <citation type="submission" date="2024-04" db="EMBL/GenBank/DDBJ databases">
        <authorList>
            <person name="Fracassetti M."/>
        </authorList>
    </citation>
    <scope>NUCLEOTIDE SEQUENCE [LARGE SCALE GENOMIC DNA]</scope>
</reference>
<accession>A0AAV2EDA0</accession>
<dbReference type="EMBL" id="OZ034817">
    <property type="protein sequence ID" value="CAL1383714.1"/>
    <property type="molecule type" value="Genomic_DNA"/>
</dbReference>
<name>A0AAV2EDA0_9ROSI</name>
<dbReference type="Proteomes" id="UP001497516">
    <property type="component" value="Chromosome 4"/>
</dbReference>
<gene>
    <name evidence="1" type="ORF">LTRI10_LOCUS24970</name>
</gene>
<proteinExistence type="predicted"/>
<dbReference type="AlphaFoldDB" id="A0AAV2EDA0"/>
<evidence type="ECO:0000313" key="2">
    <source>
        <dbReference type="Proteomes" id="UP001497516"/>
    </source>
</evidence>
<keyword evidence="2" id="KW-1185">Reference proteome</keyword>
<sequence>MSSLFLLCLKNQNGGRHRRAGDLRLGETGQGDETVGSGRRQCYRSPVMARTPLREGCCPSKVLCKRKRARFCEDFTSSFDMILSHSSPAKKCRCVRLCEWRFVLPSSVDLVGEESLLSTIDGFSNGLNISLGRADDQVGSRGRDFVEEAAEVRKLVLLRPRHPPPAVAADRSADKILGGSAWITSPQIRDVGTNDQRPSCSDLISPVFSGLLGCCWYICFQRDKQHRESTHAESPNPISSPNHTPTVTLRRGFKGGLGPLFIPSSLGLPSSAKHHFQCRGETAEVGASGLLLSLGNCSGIWELFYEPSLTHSFIAAMVIQSPVMQPRPNHFVDAALGCDPQSINPRSISCCQELCTMAHVSEDQVVQFSLEDVQSTRFRAARSLLGRLFTND</sequence>
<organism evidence="1 2">
    <name type="scientific">Linum trigynum</name>
    <dbReference type="NCBI Taxonomy" id="586398"/>
    <lineage>
        <taxon>Eukaryota</taxon>
        <taxon>Viridiplantae</taxon>
        <taxon>Streptophyta</taxon>
        <taxon>Embryophyta</taxon>
        <taxon>Tracheophyta</taxon>
        <taxon>Spermatophyta</taxon>
        <taxon>Magnoliopsida</taxon>
        <taxon>eudicotyledons</taxon>
        <taxon>Gunneridae</taxon>
        <taxon>Pentapetalae</taxon>
        <taxon>rosids</taxon>
        <taxon>fabids</taxon>
        <taxon>Malpighiales</taxon>
        <taxon>Linaceae</taxon>
        <taxon>Linum</taxon>
    </lineage>
</organism>
<evidence type="ECO:0000313" key="1">
    <source>
        <dbReference type="EMBL" id="CAL1383714.1"/>
    </source>
</evidence>
<protein>
    <submittedName>
        <fullName evidence="1">Uncharacterized protein</fullName>
    </submittedName>
</protein>